<evidence type="ECO:0000256" key="12">
    <source>
        <dbReference type="PROSITE-ProRule" id="PRU00221"/>
    </source>
</evidence>
<keyword evidence="3 12" id="KW-0853">WD repeat</keyword>
<dbReference type="RefSeq" id="XP_037900470.1">
    <property type="nucleotide sequence ID" value="XM_038044542.1"/>
</dbReference>
<keyword evidence="4" id="KW-0677">Repeat</keyword>
<dbReference type="InterPro" id="IPR001680">
    <property type="entry name" value="WD40_rpt"/>
</dbReference>
<dbReference type="Gene3D" id="2.130.10.10">
    <property type="entry name" value="YVTN repeat-like/Quinoprotein amine dehydrogenase"/>
    <property type="match status" value="2"/>
</dbReference>
<dbReference type="AlphaFoldDB" id="A0A9C6E1G8"/>
<dbReference type="GO" id="GO:0120293">
    <property type="term" value="C:dynein axonemal particle"/>
    <property type="evidence" value="ECO:0007669"/>
    <property type="project" value="UniProtKB-SubCell"/>
</dbReference>
<comment type="subcellular location">
    <subcellularLocation>
        <location evidence="1">Cytoplasm</location>
        <location evidence="1">Cytoskeleton</location>
        <location evidence="1">Flagellum axoneme</location>
    </subcellularLocation>
    <subcellularLocation>
        <location evidence="9">Dynein axonemal particle</location>
    </subcellularLocation>
</comment>
<name>A0A9C6E1G8_9MUSC</name>
<proteinExistence type="predicted"/>
<evidence type="ECO:0000313" key="14">
    <source>
        <dbReference type="Proteomes" id="UP000092443"/>
    </source>
</evidence>
<dbReference type="GO" id="GO:0045503">
    <property type="term" value="F:dynein light chain binding"/>
    <property type="evidence" value="ECO:0007669"/>
    <property type="project" value="TreeGrafter"/>
</dbReference>
<evidence type="ECO:0000256" key="8">
    <source>
        <dbReference type="ARBA" id="ARBA00023273"/>
    </source>
</evidence>
<evidence type="ECO:0000256" key="1">
    <source>
        <dbReference type="ARBA" id="ARBA00004611"/>
    </source>
</evidence>
<dbReference type="InterPro" id="IPR036322">
    <property type="entry name" value="WD40_repeat_dom_sf"/>
</dbReference>
<dbReference type="GeneID" id="119644804"/>
<evidence type="ECO:0000256" key="4">
    <source>
        <dbReference type="ARBA" id="ARBA00022737"/>
    </source>
</evidence>
<evidence type="ECO:0000313" key="15">
    <source>
        <dbReference type="RefSeq" id="XP_037900470.1"/>
    </source>
</evidence>
<dbReference type="GO" id="GO:0003341">
    <property type="term" value="P:cilium movement"/>
    <property type="evidence" value="ECO:0007669"/>
    <property type="project" value="TreeGrafter"/>
</dbReference>
<feature type="compositionally biased region" description="Basic and acidic residues" evidence="13">
    <location>
        <begin position="104"/>
        <end position="113"/>
    </location>
</feature>
<evidence type="ECO:0000256" key="13">
    <source>
        <dbReference type="SAM" id="MobiDB-lite"/>
    </source>
</evidence>
<evidence type="ECO:0000256" key="6">
    <source>
        <dbReference type="ARBA" id="ARBA00023069"/>
    </source>
</evidence>
<dbReference type="GO" id="GO:0045504">
    <property type="term" value="F:dynein heavy chain binding"/>
    <property type="evidence" value="ECO:0007669"/>
    <property type="project" value="TreeGrafter"/>
</dbReference>
<dbReference type="GO" id="GO:0005858">
    <property type="term" value="C:axonemal dynein complex"/>
    <property type="evidence" value="ECO:0007669"/>
    <property type="project" value="TreeGrafter"/>
</dbReference>
<dbReference type="InterPro" id="IPR015943">
    <property type="entry name" value="WD40/YVTN_repeat-like_dom_sf"/>
</dbReference>
<evidence type="ECO:0000256" key="7">
    <source>
        <dbReference type="ARBA" id="ARBA00023212"/>
    </source>
</evidence>
<keyword evidence="8" id="KW-0966">Cell projection</keyword>
<accession>A0A9C6E1G8</accession>
<keyword evidence="5" id="KW-0282">Flagellum</keyword>
<organism evidence="14 15">
    <name type="scientific">Glossina fuscipes</name>
    <dbReference type="NCBI Taxonomy" id="7396"/>
    <lineage>
        <taxon>Eukaryota</taxon>
        <taxon>Metazoa</taxon>
        <taxon>Ecdysozoa</taxon>
        <taxon>Arthropoda</taxon>
        <taxon>Hexapoda</taxon>
        <taxon>Insecta</taxon>
        <taxon>Pterygota</taxon>
        <taxon>Neoptera</taxon>
        <taxon>Endopterygota</taxon>
        <taxon>Diptera</taxon>
        <taxon>Brachycera</taxon>
        <taxon>Muscomorpha</taxon>
        <taxon>Hippoboscoidea</taxon>
        <taxon>Glossinidae</taxon>
        <taxon>Glossina</taxon>
    </lineage>
</organism>
<keyword evidence="14" id="KW-1185">Reference proteome</keyword>
<dbReference type="InterPro" id="IPR050687">
    <property type="entry name" value="Dynein_IC"/>
</dbReference>
<feature type="compositionally biased region" description="Low complexity" evidence="13">
    <location>
        <begin position="114"/>
        <end position="125"/>
    </location>
</feature>
<feature type="repeat" description="WD" evidence="12">
    <location>
        <begin position="594"/>
        <end position="626"/>
    </location>
</feature>
<evidence type="ECO:0000256" key="10">
    <source>
        <dbReference type="ARBA" id="ARBA00040002"/>
    </source>
</evidence>
<sequence>MSLKDDKKPAIFGVQGRKVVVGLKDTSDYIEPKREQSHLSVTSRHSVRVTFQELLQREINKALLSRSHYHVYDVKGGKNSKEVTPKPIALVIDRPRHPLLDSKLPELSEKDTGSYRSTRSGTSSISRHKSTRGLGMKISIDDVILGIGSDRLLFHFDPAYAQYTLESDSSSLDDSLPEMTIYTLPFIRVILWKTQLIRLYEQTSVTVPGDTEESKLVLKDNDLYDYLTSHRGRMRRRSEAEAQTILAFRKTRDINTDPVMKTSTASYVSFYEMFDTYRMLSKMGTSKPSADEEKSVAIALQKLPYNEQVNALGRLPAFNLAGMVVMRLLAGNEYSRSQKRFRKMKIVDRMVKHINYKYSLLPLFTLFPYTTDGMRRAVCDISFCAKNSDILAVAYGIYSYSAAKLSKTGSVCVWSIKNPCNPERLYNYDYPVVSVCFSPYMATLLAVGLFDGSVEVRDVTKYNEPPVAISQRSTSPCVDPVLSIKWIKQAKVIDSAEIDPLLALSQDGSVTKFNIINSPYLAGFKQTVLECVEGTPEGLNFTVTPELERQTIRRPQGLSLTKHPLQQDIFYILTDEGCLHKCSTNYQNQYLELLKTHDGAVNCMDFSPWSPKLFLTCGNDWCIRIWMDGIFRPLITIKNLYAPYQWANWSRTHSTVLLGINRKQVEIWDIRRSVLKPMSATFLENSFNTLAKFSRDGCNIAIGNEKGNVHISALDEMPFPPYFQYEALEKAIYKAVATDPDLVIELRSVGYFGYPNKACVIP</sequence>
<dbReference type="Proteomes" id="UP000092443">
    <property type="component" value="Unplaced"/>
</dbReference>
<dbReference type="SMART" id="SM00320">
    <property type="entry name" value="WD40"/>
    <property type="match status" value="2"/>
</dbReference>
<dbReference type="PANTHER" id="PTHR12442:SF12">
    <property type="entry name" value="DYNEIN AXONEMAL INTERMEDIATE CHAIN 4"/>
    <property type="match status" value="1"/>
</dbReference>
<evidence type="ECO:0000256" key="2">
    <source>
        <dbReference type="ARBA" id="ARBA00022490"/>
    </source>
</evidence>
<reference evidence="15" key="1">
    <citation type="submission" date="2025-08" db="UniProtKB">
        <authorList>
            <consortium name="RefSeq"/>
        </authorList>
    </citation>
    <scope>IDENTIFICATION</scope>
    <source>
        <tissue evidence="15">Whole body pupa</tissue>
    </source>
</reference>
<gene>
    <name evidence="15" type="primary">LOC119644804</name>
</gene>
<feature type="region of interest" description="Disordered" evidence="13">
    <location>
        <begin position="104"/>
        <end position="128"/>
    </location>
</feature>
<dbReference type="SUPFAM" id="SSF50978">
    <property type="entry name" value="WD40 repeat-like"/>
    <property type="match status" value="1"/>
</dbReference>
<protein>
    <recommendedName>
        <fullName evidence="10">Dynein axonemal intermediate chain 4</fullName>
    </recommendedName>
    <alternativeName>
        <fullName evidence="11">WD repeat-containing protein 78</fullName>
    </alternativeName>
</protein>
<evidence type="ECO:0000256" key="11">
    <source>
        <dbReference type="ARBA" id="ARBA00041557"/>
    </source>
</evidence>
<evidence type="ECO:0000256" key="9">
    <source>
        <dbReference type="ARBA" id="ARBA00024190"/>
    </source>
</evidence>
<keyword evidence="7" id="KW-0206">Cytoskeleton</keyword>
<dbReference type="Pfam" id="PF00400">
    <property type="entry name" value="WD40"/>
    <property type="match status" value="1"/>
</dbReference>
<keyword evidence="6" id="KW-0969">Cilium</keyword>
<keyword evidence="2" id="KW-0963">Cytoplasm</keyword>
<dbReference type="KEGG" id="gfs:119644804"/>
<evidence type="ECO:0000256" key="5">
    <source>
        <dbReference type="ARBA" id="ARBA00022846"/>
    </source>
</evidence>
<dbReference type="PANTHER" id="PTHR12442">
    <property type="entry name" value="DYNEIN INTERMEDIATE CHAIN"/>
    <property type="match status" value="1"/>
</dbReference>
<dbReference type="PROSITE" id="PS50082">
    <property type="entry name" value="WD_REPEATS_2"/>
    <property type="match status" value="1"/>
</dbReference>
<evidence type="ECO:0000256" key="3">
    <source>
        <dbReference type="ARBA" id="ARBA00022574"/>
    </source>
</evidence>